<evidence type="ECO:0000256" key="1">
    <source>
        <dbReference type="ARBA" id="ARBA00022714"/>
    </source>
</evidence>
<dbReference type="RefSeq" id="WP_116391663.1">
    <property type="nucleotide sequence ID" value="NZ_QUQO01000001.1"/>
</dbReference>
<keyword evidence="5" id="KW-0411">Iron-sulfur</keyword>
<dbReference type="Proteomes" id="UP000264589">
    <property type="component" value="Unassembled WGS sequence"/>
</dbReference>
<protein>
    <submittedName>
        <fullName evidence="7">Aromatic ring-hydroxylating dioxygenase subunit alpha</fullName>
    </submittedName>
</protein>
<accession>A0A371RHW8</accession>
<dbReference type="EMBL" id="QUQO01000001">
    <property type="protein sequence ID" value="RFB05032.1"/>
    <property type="molecule type" value="Genomic_DNA"/>
</dbReference>
<comment type="caution">
    <text evidence="7">The sequence shown here is derived from an EMBL/GenBank/DDBJ whole genome shotgun (WGS) entry which is preliminary data.</text>
</comment>
<dbReference type="OrthoDB" id="9800776at2"/>
<dbReference type="CDD" id="cd03469">
    <property type="entry name" value="Rieske_RO_Alpha_N"/>
    <property type="match status" value="1"/>
</dbReference>
<dbReference type="InParanoid" id="A0A371RHW8"/>
<keyword evidence="3" id="KW-0560">Oxidoreductase</keyword>
<dbReference type="AlphaFoldDB" id="A0A371RHW8"/>
<evidence type="ECO:0000256" key="4">
    <source>
        <dbReference type="ARBA" id="ARBA00023004"/>
    </source>
</evidence>
<proteinExistence type="predicted"/>
<dbReference type="SUPFAM" id="SSF55961">
    <property type="entry name" value="Bet v1-like"/>
    <property type="match status" value="1"/>
</dbReference>
<dbReference type="PANTHER" id="PTHR21266:SF60">
    <property type="entry name" value="3-KETOSTEROID-9-ALPHA-MONOOXYGENASE, OXYGENASE COMPONENT"/>
    <property type="match status" value="1"/>
</dbReference>
<gene>
    <name evidence="7" type="ORF">DX908_06845</name>
</gene>
<name>A0A371RHW8_9PROT</name>
<keyword evidence="7" id="KW-0223">Dioxygenase</keyword>
<dbReference type="PROSITE" id="PS51296">
    <property type="entry name" value="RIESKE"/>
    <property type="match status" value="1"/>
</dbReference>
<sequence>MTKPLTNPTLSPPLTDIWYFAAPSAEIRRGTMERRFYLGRPVVLGRTKDGRAFALHDVCAHRAAPLSAGRQVTEGGRECVECPYHGWRFEVETGTCAKIPALSEREDFATRKIRTPNYPIHEEKGLIWIYIPADIKKFEGEPVTPAPRLPDGIPGAAPKMVIHAHAEGPYDEAVIGLVDPAHTPFVHQQWFWRRPDGASEKTKDYEPTELGFRMKPHRPSSNGRAYKLIGGAATTEIEFRLPAMRLEIIRNEKYTILGLTNITPTEEGKSLITQMFFWDMPLLTMIKPFAYPLARTFLGQDGKILRQQNENIELENPKMLYAGDPDRLAQWYVKLKRTYGEMGGADFVNPLEPAILHWRT</sequence>
<dbReference type="GO" id="GO:0046872">
    <property type="term" value="F:metal ion binding"/>
    <property type="evidence" value="ECO:0007669"/>
    <property type="project" value="UniProtKB-KW"/>
</dbReference>
<dbReference type="GO" id="GO:0051537">
    <property type="term" value="F:2 iron, 2 sulfur cluster binding"/>
    <property type="evidence" value="ECO:0007669"/>
    <property type="project" value="UniProtKB-KW"/>
</dbReference>
<keyword evidence="2" id="KW-0479">Metal-binding</keyword>
<dbReference type="SUPFAM" id="SSF50022">
    <property type="entry name" value="ISP domain"/>
    <property type="match status" value="1"/>
</dbReference>
<dbReference type="PANTHER" id="PTHR21266">
    <property type="entry name" value="IRON-SULFUR DOMAIN CONTAINING PROTEIN"/>
    <property type="match status" value="1"/>
</dbReference>
<evidence type="ECO:0000313" key="7">
    <source>
        <dbReference type="EMBL" id="RFB05032.1"/>
    </source>
</evidence>
<evidence type="ECO:0000313" key="8">
    <source>
        <dbReference type="Proteomes" id="UP000264589"/>
    </source>
</evidence>
<keyword evidence="4" id="KW-0408">Iron</keyword>
<keyword evidence="1" id="KW-0001">2Fe-2S</keyword>
<evidence type="ECO:0000256" key="5">
    <source>
        <dbReference type="ARBA" id="ARBA00023014"/>
    </source>
</evidence>
<evidence type="ECO:0000256" key="3">
    <source>
        <dbReference type="ARBA" id="ARBA00023002"/>
    </source>
</evidence>
<dbReference type="Gene3D" id="2.102.10.10">
    <property type="entry name" value="Rieske [2Fe-2S] iron-sulphur domain"/>
    <property type="match status" value="1"/>
</dbReference>
<reference evidence="7 8" key="1">
    <citation type="submission" date="2018-08" db="EMBL/GenBank/DDBJ databases">
        <title>Parvularcula sp. SM1705, isolated from surface water of the South Sea China.</title>
        <authorList>
            <person name="Sun L."/>
        </authorList>
    </citation>
    <scope>NUCLEOTIDE SEQUENCE [LARGE SCALE GENOMIC DNA]</scope>
    <source>
        <strain evidence="7 8">SM1705</strain>
    </source>
</reference>
<evidence type="ECO:0000256" key="2">
    <source>
        <dbReference type="ARBA" id="ARBA00022723"/>
    </source>
</evidence>
<dbReference type="Pfam" id="PF19112">
    <property type="entry name" value="VanA_C"/>
    <property type="match status" value="1"/>
</dbReference>
<keyword evidence="8" id="KW-1185">Reference proteome</keyword>
<organism evidence="7 8">
    <name type="scientific">Parvularcula marina</name>
    <dbReference type="NCBI Taxonomy" id="2292771"/>
    <lineage>
        <taxon>Bacteria</taxon>
        <taxon>Pseudomonadati</taxon>
        <taxon>Pseudomonadota</taxon>
        <taxon>Alphaproteobacteria</taxon>
        <taxon>Parvularculales</taxon>
        <taxon>Parvularculaceae</taxon>
        <taxon>Parvularcula</taxon>
    </lineage>
</organism>
<evidence type="ECO:0000259" key="6">
    <source>
        <dbReference type="PROSITE" id="PS51296"/>
    </source>
</evidence>
<dbReference type="InterPro" id="IPR050584">
    <property type="entry name" value="Cholesterol_7-desaturase"/>
</dbReference>
<dbReference type="Gene3D" id="3.90.380.10">
    <property type="entry name" value="Naphthalene 1,2-dioxygenase Alpha Subunit, Chain A, domain 1"/>
    <property type="match status" value="1"/>
</dbReference>
<dbReference type="InterPro" id="IPR036922">
    <property type="entry name" value="Rieske_2Fe-2S_sf"/>
</dbReference>
<feature type="domain" description="Rieske" evidence="6">
    <location>
        <begin position="19"/>
        <end position="129"/>
    </location>
</feature>
<dbReference type="GO" id="GO:0051213">
    <property type="term" value="F:dioxygenase activity"/>
    <property type="evidence" value="ECO:0007669"/>
    <property type="project" value="UniProtKB-KW"/>
</dbReference>
<dbReference type="Pfam" id="PF00355">
    <property type="entry name" value="Rieske"/>
    <property type="match status" value="1"/>
</dbReference>
<dbReference type="InterPro" id="IPR044043">
    <property type="entry name" value="VanA_C_cat"/>
</dbReference>
<dbReference type="InterPro" id="IPR017941">
    <property type="entry name" value="Rieske_2Fe-2S"/>
</dbReference>